<evidence type="ECO:0000313" key="2">
    <source>
        <dbReference type="WBParaSite" id="MhA1_Contig234.frz3.gene22"/>
    </source>
</evidence>
<reference evidence="2" key="1">
    <citation type="submission" date="2016-11" db="UniProtKB">
        <authorList>
            <consortium name="WormBaseParasite"/>
        </authorList>
    </citation>
    <scope>IDENTIFICATION</scope>
</reference>
<proteinExistence type="predicted"/>
<dbReference type="WBParaSite" id="MhA1_Contig234.frz3.gene22">
    <property type="protein sequence ID" value="MhA1_Contig234.frz3.gene22"/>
    <property type="gene ID" value="MhA1_Contig234.frz3.gene22"/>
</dbReference>
<keyword evidence="1" id="KW-1185">Reference proteome</keyword>
<name>A0A1I8BG49_MELHA</name>
<protein>
    <submittedName>
        <fullName evidence="2">Uncharacterized protein</fullName>
    </submittedName>
</protein>
<organism evidence="1 2">
    <name type="scientific">Meloidogyne hapla</name>
    <name type="common">Root-knot nematode worm</name>
    <dbReference type="NCBI Taxonomy" id="6305"/>
    <lineage>
        <taxon>Eukaryota</taxon>
        <taxon>Metazoa</taxon>
        <taxon>Ecdysozoa</taxon>
        <taxon>Nematoda</taxon>
        <taxon>Chromadorea</taxon>
        <taxon>Rhabditida</taxon>
        <taxon>Tylenchina</taxon>
        <taxon>Tylenchomorpha</taxon>
        <taxon>Tylenchoidea</taxon>
        <taxon>Meloidogynidae</taxon>
        <taxon>Meloidogyninae</taxon>
        <taxon>Meloidogyne</taxon>
    </lineage>
</organism>
<evidence type="ECO:0000313" key="1">
    <source>
        <dbReference type="Proteomes" id="UP000095281"/>
    </source>
</evidence>
<accession>A0A1I8BG49</accession>
<dbReference type="Proteomes" id="UP000095281">
    <property type="component" value="Unplaced"/>
</dbReference>
<dbReference type="AlphaFoldDB" id="A0A1I8BG49"/>
<sequence>MEQQKQQIHSNKKFSKAIPIELLINIFKAIKTCPDEIEVQKNMNKIIKNEMFEKWNGYAKNVLTTTGIIYLVIREGFQKKKESDMAAKKLQLQKEADEKLRNAEYFERVYQWAKSSMTPVEDAVNAVGLLRQQQILDVLIKLSLDRGDLPFFVDLCHADGIVDHKIRHAMSDQHVFQQVPFE</sequence>